<sequence>MKQIRRKTIFNSTFGVVLSILILNIFIGSVSGWKNGSFADDPAVYNYVDDYGTHDWIADYALQSLMALNGSQWQWLEDRKEIYYVGTEAPDNSGINIVLDGSTIEGFGDTTYHHVYFYENGTVLEDDSAVRAKWCGDWADVSFSAGDFDKAAFYLGAMTHYIADLGMYAHVADNYVAPYNIYFDEHHSTIEGYVNTRTNEYDDMVEFFHISNINVTSITPYNSAIQLAWQTYKDPSPSESITRDALWLHNNHFTGWALTYDSRMSETNETKLQYYDRFEENLWNAISKCASSIYNVCGSGDTASTSTTATTTTTTESEPDVIDQILSIFTIIPWWTILILLGIVVIIVVIKRNN</sequence>
<feature type="domain" description="Zn-dependent PLC" evidence="2">
    <location>
        <begin position="37"/>
        <end position="289"/>
    </location>
</feature>
<accession>A0ABY6HY87</accession>
<keyword evidence="1" id="KW-0812">Transmembrane</keyword>
<feature type="transmembrane region" description="Helical" evidence="1">
    <location>
        <begin position="12"/>
        <end position="33"/>
    </location>
</feature>
<name>A0ABY6HY87_9ARCH</name>
<keyword evidence="4" id="KW-1185">Reference proteome</keyword>
<dbReference type="Gene3D" id="1.10.575.10">
    <property type="entry name" value="P1 Nuclease"/>
    <property type="match status" value="1"/>
</dbReference>
<dbReference type="Proteomes" id="UP001208689">
    <property type="component" value="Chromosome"/>
</dbReference>
<keyword evidence="1" id="KW-0472">Membrane</keyword>
<evidence type="ECO:0000256" key="1">
    <source>
        <dbReference type="SAM" id="Phobius"/>
    </source>
</evidence>
<evidence type="ECO:0000259" key="2">
    <source>
        <dbReference type="PROSITE" id="PS51346"/>
    </source>
</evidence>
<dbReference type="InterPro" id="IPR008947">
    <property type="entry name" value="PLipase_C/P1_nuclease_dom_sf"/>
</dbReference>
<keyword evidence="1" id="KW-1133">Transmembrane helix</keyword>
<evidence type="ECO:0000313" key="3">
    <source>
        <dbReference type="EMBL" id="UYP47832.1"/>
    </source>
</evidence>
<gene>
    <name evidence="3" type="ORF">NEF87_004117</name>
</gene>
<organism evidence="3 4">
    <name type="scientific">Candidatus Lokiarchaeum ossiferum</name>
    <dbReference type="NCBI Taxonomy" id="2951803"/>
    <lineage>
        <taxon>Archaea</taxon>
        <taxon>Promethearchaeati</taxon>
        <taxon>Promethearchaeota</taxon>
        <taxon>Promethearchaeia</taxon>
        <taxon>Promethearchaeales</taxon>
        <taxon>Promethearchaeaceae</taxon>
        <taxon>Candidatus Lokiarchaeum</taxon>
    </lineage>
</organism>
<proteinExistence type="predicted"/>
<reference evidence="3" key="1">
    <citation type="submission" date="2022-09" db="EMBL/GenBank/DDBJ databases">
        <title>Actin cytoskeleton and complex cell architecture in an #Asgard archaeon.</title>
        <authorList>
            <person name="Ponce Toledo R.I."/>
            <person name="Schleper C."/>
            <person name="Rodrigues Oliveira T."/>
            <person name="Wollweber F."/>
            <person name="Xu J."/>
            <person name="Rittmann S."/>
            <person name="Klingl A."/>
            <person name="Pilhofer M."/>
        </authorList>
    </citation>
    <scope>NUCLEOTIDE SEQUENCE</scope>
    <source>
        <strain evidence="3">B-35</strain>
    </source>
</reference>
<dbReference type="InterPro" id="IPR001531">
    <property type="entry name" value="Zn_PLipaseC"/>
</dbReference>
<protein>
    <recommendedName>
        <fullName evidence="2">Zn-dependent PLC domain-containing protein</fullName>
    </recommendedName>
</protein>
<evidence type="ECO:0000313" key="4">
    <source>
        <dbReference type="Proteomes" id="UP001208689"/>
    </source>
</evidence>
<dbReference type="EMBL" id="CP104013">
    <property type="protein sequence ID" value="UYP47832.1"/>
    <property type="molecule type" value="Genomic_DNA"/>
</dbReference>
<dbReference type="PROSITE" id="PS51346">
    <property type="entry name" value="PROKAR_ZN_DEPEND_PLPC_2"/>
    <property type="match status" value="1"/>
</dbReference>
<feature type="transmembrane region" description="Helical" evidence="1">
    <location>
        <begin position="325"/>
        <end position="350"/>
    </location>
</feature>